<dbReference type="AlphaFoldDB" id="A0A218P948"/>
<dbReference type="OrthoDB" id="23890at2157"/>
<dbReference type="InterPro" id="IPR013328">
    <property type="entry name" value="6PGD_dom2"/>
</dbReference>
<dbReference type="InterPro" id="IPR051265">
    <property type="entry name" value="HIBADH-related_NP60_sf"/>
</dbReference>
<dbReference type="InterPro" id="IPR029154">
    <property type="entry name" value="HIBADH-like_NADP-bd"/>
</dbReference>
<keyword evidence="6" id="KW-1185">Reference proteome</keyword>
<dbReference type="Gene3D" id="3.40.50.720">
    <property type="entry name" value="NAD(P)-binding Rossmann-like Domain"/>
    <property type="match status" value="1"/>
</dbReference>
<evidence type="ECO:0000313" key="6">
    <source>
        <dbReference type="Proteomes" id="UP000197418"/>
    </source>
</evidence>
<keyword evidence="1" id="KW-0560">Oxidoreductase</keyword>
<dbReference type="InterPro" id="IPR015815">
    <property type="entry name" value="HIBADH-related"/>
</dbReference>
<sequence length="280" mass="31389">MIGWIGLGHIGRAMAERLSEEYELIVWNRTLEKAKGFRNVAKSPEEVVEKADIVFLSLYDSNAVEEVSKRILSKDIKGKIIVDTTTNHHRKVLRFHELYKSAGAHYLESPVIGSVIPARNGQLTILVSGEKEAYEKALPYLEKLGKKIFYFEEPGKATKLKLINNFVLGAFMAALAEAIALGEKAGIPREELVEVLENGAGNSVVLKAKKEKILSEDYSTHFSIKNLVKDLSYAYDLALDANKTVPLNAVVRELYRVAFEKGLEELDFSAIYKIIREFSL</sequence>
<feature type="domain" description="6-phosphogluconate dehydrogenase NADP-binding" evidence="3">
    <location>
        <begin position="2"/>
        <end position="150"/>
    </location>
</feature>
<dbReference type="GO" id="GO:0050661">
    <property type="term" value="F:NADP binding"/>
    <property type="evidence" value="ECO:0007669"/>
    <property type="project" value="InterPro"/>
</dbReference>
<dbReference type="InterPro" id="IPR006115">
    <property type="entry name" value="6PGDH_NADP-bd"/>
</dbReference>
<dbReference type="KEGG" id="tpaf:A3L08_08185"/>
<accession>A0A218P948</accession>
<dbReference type="SUPFAM" id="SSF51735">
    <property type="entry name" value="NAD(P)-binding Rossmann-fold domains"/>
    <property type="match status" value="1"/>
</dbReference>
<dbReference type="Pfam" id="PF03446">
    <property type="entry name" value="NAD_binding_2"/>
    <property type="match status" value="1"/>
</dbReference>
<reference evidence="5 6" key="1">
    <citation type="submission" date="2016-04" db="EMBL/GenBank/DDBJ databases">
        <title>Complete genome sequence of Thermococcus pacificus type strain P4.</title>
        <authorList>
            <person name="Oger P.M."/>
        </authorList>
    </citation>
    <scope>NUCLEOTIDE SEQUENCE [LARGE SCALE GENOMIC DNA]</scope>
    <source>
        <strain evidence="5 6">P-4</strain>
    </source>
</reference>
<evidence type="ECO:0000259" key="4">
    <source>
        <dbReference type="Pfam" id="PF14833"/>
    </source>
</evidence>
<dbReference type="GO" id="GO:0051287">
    <property type="term" value="F:NAD binding"/>
    <property type="evidence" value="ECO:0007669"/>
    <property type="project" value="InterPro"/>
</dbReference>
<dbReference type="GO" id="GO:0016491">
    <property type="term" value="F:oxidoreductase activity"/>
    <property type="evidence" value="ECO:0007669"/>
    <property type="project" value="UniProtKB-KW"/>
</dbReference>
<dbReference type="Proteomes" id="UP000197418">
    <property type="component" value="Chromosome"/>
</dbReference>
<dbReference type="InterPro" id="IPR036291">
    <property type="entry name" value="NAD(P)-bd_dom_sf"/>
</dbReference>
<dbReference type="Gene3D" id="1.10.1040.10">
    <property type="entry name" value="N-(1-d-carboxylethyl)-l-norvaline Dehydrogenase, domain 2"/>
    <property type="match status" value="1"/>
</dbReference>
<dbReference type="EMBL" id="CP015102">
    <property type="protein sequence ID" value="ASJ07299.1"/>
    <property type="molecule type" value="Genomic_DNA"/>
</dbReference>
<evidence type="ECO:0000256" key="1">
    <source>
        <dbReference type="ARBA" id="ARBA00023002"/>
    </source>
</evidence>
<proteinExistence type="predicted"/>
<gene>
    <name evidence="5" type="ORF">A3L08_08185</name>
</gene>
<dbReference type="Pfam" id="PF14833">
    <property type="entry name" value="NAD_binding_11"/>
    <property type="match status" value="1"/>
</dbReference>
<dbReference type="GeneID" id="33316243"/>
<feature type="domain" description="3-hydroxyisobutyrate dehydrogenase-like NAD-binding" evidence="4">
    <location>
        <begin position="155"/>
        <end position="274"/>
    </location>
</feature>
<dbReference type="RefSeq" id="WP_088854545.1">
    <property type="nucleotide sequence ID" value="NZ_CP015102.1"/>
</dbReference>
<dbReference type="SUPFAM" id="SSF48179">
    <property type="entry name" value="6-phosphogluconate dehydrogenase C-terminal domain-like"/>
    <property type="match status" value="1"/>
</dbReference>
<evidence type="ECO:0000313" key="5">
    <source>
        <dbReference type="EMBL" id="ASJ07299.1"/>
    </source>
</evidence>
<dbReference type="InterPro" id="IPR008927">
    <property type="entry name" value="6-PGluconate_DH-like_C_sf"/>
</dbReference>
<evidence type="ECO:0000256" key="2">
    <source>
        <dbReference type="ARBA" id="ARBA00023027"/>
    </source>
</evidence>
<keyword evidence="2" id="KW-0520">NAD</keyword>
<dbReference type="PANTHER" id="PTHR43580:SF2">
    <property type="entry name" value="CYTOKINE-LIKE NUCLEAR FACTOR N-PAC"/>
    <property type="match status" value="1"/>
</dbReference>
<organism evidence="5 6">
    <name type="scientific">Thermococcus pacificus</name>
    <dbReference type="NCBI Taxonomy" id="71998"/>
    <lineage>
        <taxon>Archaea</taxon>
        <taxon>Methanobacteriati</taxon>
        <taxon>Methanobacteriota</taxon>
        <taxon>Thermococci</taxon>
        <taxon>Thermococcales</taxon>
        <taxon>Thermococcaceae</taxon>
        <taxon>Thermococcus</taxon>
    </lineage>
</organism>
<name>A0A218P948_9EURY</name>
<evidence type="ECO:0000259" key="3">
    <source>
        <dbReference type="Pfam" id="PF03446"/>
    </source>
</evidence>
<dbReference type="PANTHER" id="PTHR43580">
    <property type="entry name" value="OXIDOREDUCTASE GLYR1-RELATED"/>
    <property type="match status" value="1"/>
</dbReference>
<dbReference type="PIRSF" id="PIRSF000103">
    <property type="entry name" value="HIBADH"/>
    <property type="match status" value="1"/>
</dbReference>
<protein>
    <submittedName>
        <fullName evidence="5">6-phosphogluconate dehydrogenase</fullName>
    </submittedName>
</protein>